<gene>
    <name evidence="3" type="ORF">PGO_112390</name>
</gene>
<feature type="coiled-coil region" evidence="1">
    <location>
        <begin position="138"/>
        <end position="185"/>
    </location>
</feature>
<evidence type="ECO:0000256" key="1">
    <source>
        <dbReference type="SAM" id="Coils"/>
    </source>
</evidence>
<dbReference type="PROSITE" id="PS50128">
    <property type="entry name" value="SURP"/>
    <property type="match status" value="1"/>
</dbReference>
<evidence type="ECO:0000313" key="4">
    <source>
        <dbReference type="Proteomes" id="UP000195521"/>
    </source>
</evidence>
<dbReference type="EMBL" id="BDQF01000012">
    <property type="protein sequence ID" value="GAW81788.1"/>
    <property type="molecule type" value="Genomic_DNA"/>
</dbReference>
<evidence type="ECO:0000313" key="3">
    <source>
        <dbReference type="EMBL" id="GAW81788.1"/>
    </source>
</evidence>
<dbReference type="InterPro" id="IPR035967">
    <property type="entry name" value="SWAP/Surp_sf"/>
</dbReference>
<comment type="caution">
    <text evidence="3">The sequence shown here is derived from an EMBL/GenBank/DDBJ whole genome shotgun (WGS) entry which is preliminary data.</text>
</comment>
<sequence>MKKKNYFSSEPPVNILNYLNNDDIRKQNWDEVLSENEKEIFTSYIPRNQENISLPKSLHEHVIIEYTAMFANWEGDIVEFYLKLNNDILIEFPFLHVDHPLHAYYQLVKENTRNRITDKYENLIPAPLRGLFEYVRQMENAKVTNNEIKAKLLREKQQISMKDANEKKIKQLEMEKQKKKQTEDQSYSTLFMQYMESDEDVKENPADVEEKPAEVKENPADEMKNLICKILNSKKEFPIYLAKCFLHCIEKLKYLQYGSKEYSYFYEQIMLGSSFPYGHPTNVTSADFLNLIFLLDEKKSVNSNAPTGRTNEDHAAEKKDNVKMIQDCRRERAKMILHGFKKK</sequence>
<dbReference type="GO" id="GO:0006396">
    <property type="term" value="P:RNA processing"/>
    <property type="evidence" value="ECO:0007669"/>
    <property type="project" value="InterPro"/>
</dbReference>
<dbReference type="Gene3D" id="1.10.10.790">
    <property type="entry name" value="Surp module"/>
    <property type="match status" value="1"/>
</dbReference>
<dbReference type="GO" id="GO:0003723">
    <property type="term" value="F:RNA binding"/>
    <property type="evidence" value="ECO:0007669"/>
    <property type="project" value="InterPro"/>
</dbReference>
<dbReference type="InterPro" id="IPR000061">
    <property type="entry name" value="Surp"/>
</dbReference>
<keyword evidence="1" id="KW-0175">Coiled coil</keyword>
<dbReference type="SUPFAM" id="SSF109905">
    <property type="entry name" value="Surp module (SWAP domain)"/>
    <property type="match status" value="1"/>
</dbReference>
<dbReference type="OMA" id="QYGSKEY"/>
<dbReference type="Proteomes" id="UP000195521">
    <property type="component" value="Unassembled WGS sequence"/>
</dbReference>
<accession>A0A1Y1JJG9</accession>
<proteinExistence type="predicted"/>
<organism evidence="3 4">
    <name type="scientific">Plasmodium gonderi</name>
    <dbReference type="NCBI Taxonomy" id="77519"/>
    <lineage>
        <taxon>Eukaryota</taxon>
        <taxon>Sar</taxon>
        <taxon>Alveolata</taxon>
        <taxon>Apicomplexa</taxon>
        <taxon>Aconoidasida</taxon>
        <taxon>Haemosporida</taxon>
        <taxon>Plasmodiidae</taxon>
        <taxon>Plasmodium</taxon>
        <taxon>Plasmodium (Plasmodium)</taxon>
    </lineage>
</organism>
<keyword evidence="4" id="KW-1185">Reference proteome</keyword>
<name>A0A1Y1JJG9_PLAGO</name>
<dbReference type="AlphaFoldDB" id="A0A1Y1JJG9"/>
<reference evidence="4" key="1">
    <citation type="submission" date="2017-04" db="EMBL/GenBank/DDBJ databases">
        <title>Plasmodium gonderi genome.</title>
        <authorList>
            <person name="Arisue N."/>
            <person name="Honma H."/>
            <person name="Kawai S."/>
            <person name="Tougan T."/>
            <person name="Tanabe K."/>
            <person name="Horii T."/>
        </authorList>
    </citation>
    <scope>NUCLEOTIDE SEQUENCE [LARGE SCALE GENOMIC DNA]</scope>
    <source>
        <strain evidence="4">ATCC 30045</strain>
    </source>
</reference>
<dbReference type="GeneID" id="39748517"/>
<feature type="domain" description="SURP motif" evidence="2">
    <location>
        <begin position="63"/>
        <end position="105"/>
    </location>
</feature>
<dbReference type="OrthoDB" id="5836667at2759"/>
<protein>
    <recommendedName>
        <fullName evidence="2">SURP motif domain-containing protein</fullName>
    </recommendedName>
</protein>
<dbReference type="RefSeq" id="XP_028544377.1">
    <property type="nucleotide sequence ID" value="XM_028688576.1"/>
</dbReference>
<evidence type="ECO:0000259" key="2">
    <source>
        <dbReference type="PROSITE" id="PS50128"/>
    </source>
</evidence>